<accession>A0A5B7HLB8</accession>
<proteinExistence type="predicted"/>
<reference evidence="1 2" key="1">
    <citation type="submission" date="2019-05" db="EMBL/GenBank/DDBJ databases">
        <title>Another draft genome of Portunus trituberculatus and its Hox gene families provides insights of decapod evolution.</title>
        <authorList>
            <person name="Jeong J.-H."/>
            <person name="Song I."/>
            <person name="Kim S."/>
            <person name="Choi T."/>
            <person name="Kim D."/>
            <person name="Ryu S."/>
            <person name="Kim W."/>
        </authorList>
    </citation>
    <scope>NUCLEOTIDE SEQUENCE [LARGE SCALE GENOMIC DNA]</scope>
    <source>
        <tissue evidence="1">Muscle</tissue>
    </source>
</reference>
<evidence type="ECO:0000313" key="2">
    <source>
        <dbReference type="Proteomes" id="UP000324222"/>
    </source>
</evidence>
<dbReference type="Proteomes" id="UP000324222">
    <property type="component" value="Unassembled WGS sequence"/>
</dbReference>
<gene>
    <name evidence="1" type="ORF">E2C01_068007</name>
</gene>
<protein>
    <submittedName>
        <fullName evidence="1">Uncharacterized protein</fullName>
    </submittedName>
</protein>
<organism evidence="1 2">
    <name type="scientific">Portunus trituberculatus</name>
    <name type="common">Swimming crab</name>
    <name type="synonym">Neptunus trituberculatus</name>
    <dbReference type="NCBI Taxonomy" id="210409"/>
    <lineage>
        <taxon>Eukaryota</taxon>
        <taxon>Metazoa</taxon>
        <taxon>Ecdysozoa</taxon>
        <taxon>Arthropoda</taxon>
        <taxon>Crustacea</taxon>
        <taxon>Multicrustacea</taxon>
        <taxon>Malacostraca</taxon>
        <taxon>Eumalacostraca</taxon>
        <taxon>Eucarida</taxon>
        <taxon>Decapoda</taxon>
        <taxon>Pleocyemata</taxon>
        <taxon>Brachyura</taxon>
        <taxon>Eubrachyura</taxon>
        <taxon>Portunoidea</taxon>
        <taxon>Portunidae</taxon>
        <taxon>Portuninae</taxon>
        <taxon>Portunus</taxon>
    </lineage>
</organism>
<evidence type="ECO:0000313" key="1">
    <source>
        <dbReference type="EMBL" id="MPC73671.1"/>
    </source>
</evidence>
<keyword evidence="2" id="KW-1185">Reference proteome</keyword>
<name>A0A5B7HLB8_PORTR</name>
<dbReference type="AlphaFoldDB" id="A0A5B7HLB8"/>
<dbReference type="EMBL" id="VSRR010037275">
    <property type="protein sequence ID" value="MPC73671.1"/>
    <property type="molecule type" value="Genomic_DNA"/>
</dbReference>
<comment type="caution">
    <text evidence="1">The sequence shown here is derived from an EMBL/GenBank/DDBJ whole genome shotgun (WGS) entry which is preliminary data.</text>
</comment>
<sequence length="57" mass="6390">MSSIKILRNDVFHALAGINPRKAYGPDGVLPIVLKNCAYNAYRLRPFLLAASLYRVK</sequence>